<dbReference type="GO" id="GO:0003677">
    <property type="term" value="F:DNA binding"/>
    <property type="evidence" value="ECO:0007669"/>
    <property type="project" value="TreeGrafter"/>
</dbReference>
<proteinExistence type="inferred from homology"/>
<reference evidence="9 10" key="1">
    <citation type="submission" date="2017-05" db="EMBL/GenBank/DDBJ databases">
        <authorList>
            <person name="Abboud M."/>
            <person name="Acosta Y."/>
            <person name="Adams S."/>
            <person name="Aguirre J."/>
            <person name="Ahmadi O."/>
            <person name="Arena A."/>
            <person name="Bacatan J."/>
            <person name="Barua M."/>
            <person name="Basualdo M."/>
            <person name="Bidas A."/>
            <person name="Charles M."/>
            <person name="Crespo D."/>
            <person name="Dahduli S."/>
            <person name="Darwiche R."/>
            <person name="De V.F."/>
            <person name="Demetrio M."/>
            <person name="Doyles K."/>
            <person name="Elias T."/>
            <person name="Feghali T."/>
            <person name="Fleetwood D."/>
            <person name="Grant K."/>
            <person name="Grinberg M."/>
            <person name="Haddabeh W."/>
            <person name="Hamwi G."/>
            <person name="Hanf T."/>
            <person name="Hussain A."/>
            <person name="Jennis A."/>
            <person name="Kang K."/>
            <person name="Khalique A."/>
            <person name="Majkut N."/>
            <person name="Minto B."/>
            <person name="Monsen-Collar K."/>
            <person name="Mubarka N."/>
            <person name="Nasser G."/>
            <person name="Navarro C."/>
            <person name="Oleksy A."/>
            <person name="Patel N."/>
            <person name="Rana M."/>
            <person name="Sanchez D."/>
            <person name="Santrich A."/>
            <person name="Sarpong L."/>
            <person name="Sato-Balagot R."/>
            <person name="Singh R."/>
            <person name="Tiozon A."/>
            <person name="Tolentino-Uri K."/>
            <person name="Toyosi O."/>
            <person name="Vasquez K."/>
            <person name="Wright D."/>
            <person name="Zangeneh M."/>
            <person name="Stoner T.H."/>
            <person name="Garlena R.A."/>
            <person name="Russell D.A."/>
            <person name="Pope W.H."/>
            <person name="Jacobs-Sera D."/>
            <person name="Hatfull G.F."/>
        </authorList>
    </citation>
    <scope>NUCLEOTIDE SEQUENCE [LARGE SCALE GENOMIC DNA]</scope>
</reference>
<dbReference type="GO" id="GO:0099018">
    <property type="term" value="P:symbiont-mediated evasion of host restriction-modification system"/>
    <property type="evidence" value="ECO:0007669"/>
    <property type="project" value="UniProtKB-KW"/>
</dbReference>
<comment type="similarity">
    <text evidence="8">Belongs to the class I-like SAM-binding methyltransferase superfamily. C5-methyltransferase family.</text>
</comment>
<protein>
    <recommendedName>
        <fullName evidence="1">DNA (cytosine-5-)-methyltransferase</fullName>
        <ecNumber evidence="1">2.1.1.37</ecNumber>
    </recommendedName>
</protein>
<feature type="active site" evidence="8">
    <location>
        <position position="76"/>
    </location>
</feature>
<evidence type="ECO:0000313" key="10">
    <source>
        <dbReference type="Proteomes" id="UP000223767"/>
    </source>
</evidence>
<keyword evidence="5 8" id="KW-0949">S-adenosyl-L-methionine</keyword>
<keyword evidence="6" id="KW-0899">Viral immunoevasion</keyword>
<keyword evidence="3" id="KW-0945">Host-virus interaction</keyword>
<evidence type="ECO:0000256" key="2">
    <source>
        <dbReference type="ARBA" id="ARBA00022603"/>
    </source>
</evidence>
<dbReference type="InterPro" id="IPR001525">
    <property type="entry name" value="C5_MeTfrase"/>
</dbReference>
<evidence type="ECO:0000313" key="9">
    <source>
        <dbReference type="EMBL" id="ASR83210.1"/>
    </source>
</evidence>
<dbReference type="RefSeq" id="YP_009610260.1">
    <property type="nucleotide sequence ID" value="NC_042002.1"/>
</dbReference>
<dbReference type="GO" id="GO:0032259">
    <property type="term" value="P:methylation"/>
    <property type="evidence" value="ECO:0007669"/>
    <property type="project" value="UniProtKB-KW"/>
</dbReference>
<dbReference type="InterPro" id="IPR029063">
    <property type="entry name" value="SAM-dependent_MTases_sf"/>
</dbReference>
<dbReference type="OrthoDB" id="8328at10239"/>
<dbReference type="PANTHER" id="PTHR10629">
    <property type="entry name" value="CYTOSINE-SPECIFIC METHYLTRANSFERASE"/>
    <property type="match status" value="1"/>
</dbReference>
<dbReference type="GeneID" id="40086356"/>
<dbReference type="GO" id="GO:0052170">
    <property type="term" value="P:symbiont-mediated suppression of host innate immune response"/>
    <property type="evidence" value="ECO:0007669"/>
    <property type="project" value="UniProtKB-KW"/>
</dbReference>
<dbReference type="Proteomes" id="UP000223767">
    <property type="component" value="Segment"/>
</dbReference>
<evidence type="ECO:0000256" key="5">
    <source>
        <dbReference type="ARBA" id="ARBA00022691"/>
    </source>
</evidence>
<gene>
    <name evidence="9" type="primary">40</name>
    <name evidence="9" type="ORF">SEA_ABIDATRO_40</name>
</gene>
<dbReference type="PROSITE" id="PS00094">
    <property type="entry name" value="C5_MTASE_1"/>
    <property type="match status" value="1"/>
</dbReference>
<dbReference type="SUPFAM" id="SSF53335">
    <property type="entry name" value="S-adenosyl-L-methionine-dependent methyltransferases"/>
    <property type="match status" value="1"/>
</dbReference>
<dbReference type="PANTHER" id="PTHR10629:SF52">
    <property type="entry name" value="DNA (CYTOSINE-5)-METHYLTRANSFERASE 1"/>
    <property type="match status" value="1"/>
</dbReference>
<dbReference type="Pfam" id="PF00145">
    <property type="entry name" value="DNA_methylase"/>
    <property type="match status" value="1"/>
</dbReference>
<dbReference type="EC" id="2.1.1.37" evidence="1"/>
<evidence type="ECO:0000256" key="6">
    <source>
        <dbReference type="ARBA" id="ARBA00023280"/>
    </source>
</evidence>
<dbReference type="Gene3D" id="3.40.50.150">
    <property type="entry name" value="Vaccinia Virus protein VP39"/>
    <property type="match status" value="1"/>
</dbReference>
<accession>A0A222ZGN3</accession>
<dbReference type="GO" id="GO:0044027">
    <property type="term" value="P:negative regulation of gene expression via chromosomal CpG island methylation"/>
    <property type="evidence" value="ECO:0007669"/>
    <property type="project" value="TreeGrafter"/>
</dbReference>
<dbReference type="EMBL" id="MF140397">
    <property type="protein sequence ID" value="ASR83210.1"/>
    <property type="molecule type" value="Genomic_DNA"/>
</dbReference>
<keyword evidence="3" id="KW-1090">Inhibition of host innate immune response by virus</keyword>
<dbReference type="KEGG" id="vg:40086356"/>
<dbReference type="GO" id="GO:0003886">
    <property type="term" value="F:DNA (cytosine-5-)-methyltransferase activity"/>
    <property type="evidence" value="ECO:0007669"/>
    <property type="project" value="UniProtKB-EC"/>
</dbReference>
<evidence type="ECO:0000256" key="8">
    <source>
        <dbReference type="PROSITE-ProRule" id="PRU01016"/>
    </source>
</evidence>
<keyword evidence="2 8" id="KW-0489">Methyltransferase</keyword>
<evidence type="ECO:0000256" key="3">
    <source>
        <dbReference type="ARBA" id="ARBA00022632"/>
    </source>
</evidence>
<keyword evidence="10" id="KW-1185">Reference proteome</keyword>
<evidence type="ECO:0000256" key="7">
    <source>
        <dbReference type="ARBA" id="ARBA00033479"/>
    </source>
</evidence>
<name>A0A222ZGN3_9CAUD</name>
<sequence length="198" mass="21273">MSGRLTYAEVCAGYGGLGRAIEEVFGAELSWYSEFEPAPSAIMAAHWPDAPNLGDMTRIDWAAVPPVDILSGGTPCQDLSTAGRRRGMTEGTRSNLAVEFLRAVEIIQPRFVVWENVRGAYSATASSDLEYCPGCMGDAGDERPVLRALGRLLGGLADLGYDTQWRGLRAADVGAPHGRFRVFVLAERRGAVPDAVRG</sequence>
<keyword evidence="4 8" id="KW-0808">Transferase</keyword>
<dbReference type="InterPro" id="IPR018117">
    <property type="entry name" value="C5_DNA_meth_AS"/>
</dbReference>
<dbReference type="PRINTS" id="PR00105">
    <property type="entry name" value="C5METTRFRASE"/>
</dbReference>
<evidence type="ECO:0000256" key="1">
    <source>
        <dbReference type="ARBA" id="ARBA00011975"/>
    </source>
</evidence>
<organism evidence="9 10">
    <name type="scientific">Arthrobacter phage Abidatro</name>
    <dbReference type="NCBI Taxonomy" id="2015853"/>
    <lineage>
        <taxon>Viruses</taxon>
        <taxon>Duplodnaviria</taxon>
        <taxon>Heunggongvirae</taxon>
        <taxon>Uroviricota</taxon>
        <taxon>Caudoviricetes</taxon>
        <taxon>Galaxyvirus</taxon>
        <taxon>Galaxyvirus abidatro</taxon>
    </lineage>
</organism>
<keyword evidence="7" id="KW-1258">Restriction-modification system evasion by virus</keyword>
<dbReference type="PROSITE" id="PS51679">
    <property type="entry name" value="SAM_MT_C5"/>
    <property type="match status" value="1"/>
</dbReference>
<dbReference type="InterPro" id="IPR050390">
    <property type="entry name" value="C5-Methyltransferase"/>
</dbReference>
<evidence type="ECO:0000256" key="4">
    <source>
        <dbReference type="ARBA" id="ARBA00022679"/>
    </source>
</evidence>